<dbReference type="OrthoDB" id="9809450at2"/>
<dbReference type="GO" id="GO:0005524">
    <property type="term" value="F:ATP binding"/>
    <property type="evidence" value="ECO:0007669"/>
    <property type="project" value="UniProtKB-KW"/>
</dbReference>
<dbReference type="Gene3D" id="3.40.50.300">
    <property type="entry name" value="P-loop containing nucleotide triphosphate hydrolases"/>
    <property type="match status" value="1"/>
</dbReference>
<name>A0A1L9BJH0_9BACT</name>
<dbReference type="InterPro" id="IPR030660">
    <property type="entry name" value="ABC_branched_ATPase_LivF/BraG"/>
</dbReference>
<gene>
    <name evidence="7" type="ORF">BON30_03630</name>
</gene>
<comment type="similarity">
    <text evidence="1">Belongs to the ABC transporter superfamily.</text>
</comment>
<reference evidence="8" key="1">
    <citation type="submission" date="2016-11" db="EMBL/GenBank/DDBJ databases">
        <authorList>
            <person name="Shukria A."/>
            <person name="Stevens D.C."/>
        </authorList>
    </citation>
    <scope>NUCLEOTIDE SEQUENCE [LARGE SCALE GENOMIC DNA]</scope>
    <source>
        <strain evidence="8">Cbfe23</strain>
    </source>
</reference>
<dbReference type="SUPFAM" id="SSF52540">
    <property type="entry name" value="P-loop containing nucleoside triphosphate hydrolases"/>
    <property type="match status" value="1"/>
</dbReference>
<proteinExistence type="inferred from homology"/>
<dbReference type="PANTHER" id="PTHR43820:SF4">
    <property type="entry name" value="HIGH-AFFINITY BRANCHED-CHAIN AMINO ACID TRANSPORT ATP-BINDING PROTEIN LIVF"/>
    <property type="match status" value="1"/>
</dbReference>
<dbReference type="PROSITE" id="PS50893">
    <property type="entry name" value="ABC_TRANSPORTER_2"/>
    <property type="match status" value="1"/>
</dbReference>
<evidence type="ECO:0000313" key="7">
    <source>
        <dbReference type="EMBL" id="OJH42308.1"/>
    </source>
</evidence>
<dbReference type="CDD" id="cd03224">
    <property type="entry name" value="ABC_TM1139_LivF_branched"/>
    <property type="match status" value="1"/>
</dbReference>
<dbReference type="Pfam" id="PF00005">
    <property type="entry name" value="ABC_tran"/>
    <property type="match status" value="1"/>
</dbReference>
<keyword evidence="5" id="KW-0029">Amino-acid transport</keyword>
<evidence type="ECO:0000256" key="2">
    <source>
        <dbReference type="ARBA" id="ARBA00022448"/>
    </source>
</evidence>
<dbReference type="InterPro" id="IPR003439">
    <property type="entry name" value="ABC_transporter-like_ATP-bd"/>
</dbReference>
<evidence type="ECO:0000256" key="3">
    <source>
        <dbReference type="ARBA" id="ARBA00022741"/>
    </source>
</evidence>
<comment type="caution">
    <text evidence="7">The sequence shown here is derived from an EMBL/GenBank/DDBJ whole genome shotgun (WGS) entry which is preliminary data.</text>
</comment>
<dbReference type="InterPro" id="IPR052156">
    <property type="entry name" value="BCAA_Transport_ATP-bd_LivF"/>
</dbReference>
<dbReference type="EMBL" id="MPIN01000001">
    <property type="protein sequence ID" value="OJH42308.1"/>
    <property type="molecule type" value="Genomic_DNA"/>
</dbReference>
<evidence type="ECO:0000259" key="6">
    <source>
        <dbReference type="PROSITE" id="PS50893"/>
    </source>
</evidence>
<dbReference type="GO" id="GO:0016887">
    <property type="term" value="F:ATP hydrolysis activity"/>
    <property type="evidence" value="ECO:0007669"/>
    <property type="project" value="InterPro"/>
</dbReference>
<dbReference type="InterPro" id="IPR003593">
    <property type="entry name" value="AAA+_ATPase"/>
</dbReference>
<organism evidence="7 8">
    <name type="scientific">Cystobacter ferrugineus</name>
    <dbReference type="NCBI Taxonomy" id="83449"/>
    <lineage>
        <taxon>Bacteria</taxon>
        <taxon>Pseudomonadati</taxon>
        <taxon>Myxococcota</taxon>
        <taxon>Myxococcia</taxon>
        <taxon>Myxococcales</taxon>
        <taxon>Cystobacterineae</taxon>
        <taxon>Archangiaceae</taxon>
        <taxon>Cystobacter</taxon>
    </lineage>
</organism>
<evidence type="ECO:0000256" key="1">
    <source>
        <dbReference type="ARBA" id="ARBA00005417"/>
    </source>
</evidence>
<keyword evidence="8" id="KW-1185">Reference proteome</keyword>
<evidence type="ECO:0000313" key="8">
    <source>
        <dbReference type="Proteomes" id="UP000182229"/>
    </source>
</evidence>
<dbReference type="PROSITE" id="PS00211">
    <property type="entry name" value="ABC_TRANSPORTER_1"/>
    <property type="match status" value="1"/>
</dbReference>
<dbReference type="Proteomes" id="UP000182229">
    <property type="component" value="Unassembled WGS sequence"/>
</dbReference>
<dbReference type="GO" id="GO:0015658">
    <property type="term" value="F:branched-chain amino acid transmembrane transporter activity"/>
    <property type="evidence" value="ECO:0007669"/>
    <property type="project" value="InterPro"/>
</dbReference>
<feature type="domain" description="ABC transporter" evidence="6">
    <location>
        <begin position="19"/>
        <end position="251"/>
    </location>
</feature>
<dbReference type="STRING" id="83449.BON30_03630"/>
<reference evidence="7 8" key="2">
    <citation type="submission" date="2016-12" db="EMBL/GenBank/DDBJ databases">
        <title>Draft Genome Sequence of Cystobacter ferrugineus Strain Cbfe23.</title>
        <authorList>
            <person name="Akbar S."/>
            <person name="Dowd S.E."/>
            <person name="Stevens D.C."/>
        </authorList>
    </citation>
    <scope>NUCLEOTIDE SEQUENCE [LARGE SCALE GENOMIC DNA]</scope>
    <source>
        <strain evidence="7 8">Cbfe23</strain>
    </source>
</reference>
<accession>A0A1L9BJH0</accession>
<dbReference type="PANTHER" id="PTHR43820">
    <property type="entry name" value="HIGH-AFFINITY BRANCHED-CHAIN AMINO ACID TRANSPORT ATP-BINDING PROTEIN LIVF"/>
    <property type="match status" value="1"/>
</dbReference>
<sequence>MSEAQVKLLGTRPEFPPLLAVEGVKVSYGAIQALRGVTLTVGKGEVVALIGANGAGKTSTLRAVSGMLKPVGGRISFSGEDITGRKAHQLVPKGMAHAPEGRGIFPNLTVLENLELGAYLRNDADGIAADMEKSYVLFPRLKDRRKQLAGTLSGGEQQMLAIARALLSRPTLLLLDEPSLGLAPQVTETIFRNLRDVNAAGVSILLVEQNAHLALNFAHYGYVLETGEVVMAGAGRALLDSPEIRKAYLGE</sequence>
<protein>
    <submittedName>
        <fullName evidence="7">ABC transporter ATP-binding protein</fullName>
    </submittedName>
</protein>
<dbReference type="RefSeq" id="WP_071896398.1">
    <property type="nucleotide sequence ID" value="NZ_MPIN01000001.1"/>
</dbReference>
<evidence type="ECO:0000256" key="5">
    <source>
        <dbReference type="ARBA" id="ARBA00022970"/>
    </source>
</evidence>
<dbReference type="InterPro" id="IPR027417">
    <property type="entry name" value="P-loop_NTPase"/>
</dbReference>
<dbReference type="SMART" id="SM00382">
    <property type="entry name" value="AAA"/>
    <property type="match status" value="1"/>
</dbReference>
<keyword evidence="4 7" id="KW-0067">ATP-binding</keyword>
<evidence type="ECO:0000256" key="4">
    <source>
        <dbReference type="ARBA" id="ARBA00022840"/>
    </source>
</evidence>
<keyword evidence="3" id="KW-0547">Nucleotide-binding</keyword>
<dbReference type="GO" id="GO:0015807">
    <property type="term" value="P:L-amino acid transport"/>
    <property type="evidence" value="ECO:0007669"/>
    <property type="project" value="TreeGrafter"/>
</dbReference>
<keyword evidence="2" id="KW-0813">Transport</keyword>
<dbReference type="PIRSF" id="PIRSF039137">
    <property type="entry name" value="ABC_branched_ATPase"/>
    <property type="match status" value="1"/>
</dbReference>
<dbReference type="InterPro" id="IPR017871">
    <property type="entry name" value="ABC_transporter-like_CS"/>
</dbReference>
<dbReference type="AlphaFoldDB" id="A0A1L9BJH0"/>